<dbReference type="Gene3D" id="2.60.120.1190">
    <property type="match status" value="1"/>
</dbReference>
<dbReference type="InterPro" id="IPR050122">
    <property type="entry name" value="RTK"/>
</dbReference>
<dbReference type="InterPro" id="IPR000421">
    <property type="entry name" value="FA58C"/>
</dbReference>
<dbReference type="SMART" id="SM00231">
    <property type="entry name" value="FA58C"/>
    <property type="match status" value="1"/>
</dbReference>
<dbReference type="Gene3D" id="1.10.510.10">
    <property type="entry name" value="Transferase(Phosphotransferase) domain 1"/>
    <property type="match status" value="1"/>
</dbReference>
<evidence type="ECO:0000256" key="11">
    <source>
        <dbReference type="ARBA" id="ARBA00023180"/>
    </source>
</evidence>
<keyword evidence="18" id="KW-1185">Reference proteome</keyword>
<reference evidence="17 18" key="1">
    <citation type="journal article" date="2023" name="Nucleic Acids Res.">
        <title>The hologenome of Daphnia magna reveals possible DNA methylation and microbiome-mediated evolution of the host genome.</title>
        <authorList>
            <person name="Chaturvedi A."/>
            <person name="Li X."/>
            <person name="Dhandapani V."/>
            <person name="Marshall H."/>
            <person name="Kissane S."/>
            <person name="Cuenca-Cambronero M."/>
            <person name="Asole G."/>
            <person name="Calvet F."/>
            <person name="Ruiz-Romero M."/>
            <person name="Marangio P."/>
            <person name="Guigo R."/>
            <person name="Rago D."/>
            <person name="Mirbahai L."/>
            <person name="Eastwood N."/>
            <person name="Colbourne J.K."/>
            <person name="Zhou J."/>
            <person name="Mallon E."/>
            <person name="Orsini L."/>
        </authorList>
    </citation>
    <scope>NUCLEOTIDE SEQUENCE [LARGE SCALE GENOMIC DNA]</scope>
    <source>
        <strain evidence="17">LRV0_1</strain>
    </source>
</reference>
<keyword evidence="8 13" id="KW-0472">Membrane</keyword>
<evidence type="ECO:0008006" key="19">
    <source>
        <dbReference type="Google" id="ProtNLM"/>
    </source>
</evidence>
<dbReference type="PROSITE" id="PS50011">
    <property type="entry name" value="PROTEIN_KINASE_DOM"/>
    <property type="match status" value="1"/>
</dbReference>
<evidence type="ECO:0000256" key="8">
    <source>
        <dbReference type="ARBA" id="ARBA00023136"/>
    </source>
</evidence>
<evidence type="ECO:0000256" key="7">
    <source>
        <dbReference type="ARBA" id="ARBA00022989"/>
    </source>
</evidence>
<dbReference type="InterPro" id="IPR001245">
    <property type="entry name" value="Ser-Thr/Tyr_kinase_cat_dom"/>
</dbReference>
<evidence type="ECO:0000256" key="6">
    <source>
        <dbReference type="ARBA" id="ARBA00022840"/>
    </source>
</evidence>
<evidence type="ECO:0000313" key="17">
    <source>
        <dbReference type="EMBL" id="KAK4012670.1"/>
    </source>
</evidence>
<dbReference type="Gene3D" id="2.60.120.260">
    <property type="entry name" value="Galactose-binding domain-like"/>
    <property type="match status" value="1"/>
</dbReference>
<evidence type="ECO:0000256" key="13">
    <source>
        <dbReference type="SAM" id="Phobius"/>
    </source>
</evidence>
<evidence type="ECO:0000256" key="12">
    <source>
        <dbReference type="SAM" id="MobiDB-lite"/>
    </source>
</evidence>
<dbReference type="InterPro" id="IPR008266">
    <property type="entry name" value="Tyr_kinase_AS"/>
</dbReference>
<feature type="region of interest" description="Disordered" evidence="12">
    <location>
        <begin position="555"/>
        <end position="598"/>
    </location>
</feature>
<accession>A0ABQ9ZJD3</accession>
<evidence type="ECO:0000259" key="15">
    <source>
        <dbReference type="PROSITE" id="PS50011"/>
    </source>
</evidence>
<keyword evidence="4 14" id="KW-0732">Signal</keyword>
<dbReference type="InterPro" id="IPR048525">
    <property type="entry name" value="DDR1-2_DS-like"/>
</dbReference>
<evidence type="ECO:0000256" key="5">
    <source>
        <dbReference type="ARBA" id="ARBA00022741"/>
    </source>
</evidence>
<feature type="transmembrane region" description="Helical" evidence="13">
    <location>
        <begin position="450"/>
        <end position="474"/>
    </location>
</feature>
<dbReference type="PANTHER" id="PTHR24416:SF634">
    <property type="entry name" value="DISCOIDIN DOMAIN-CONTAINING RECEPTOR TYROSINE KINASE B"/>
    <property type="match status" value="1"/>
</dbReference>
<dbReference type="InterPro" id="IPR000719">
    <property type="entry name" value="Prot_kinase_dom"/>
</dbReference>
<dbReference type="PRINTS" id="PR00109">
    <property type="entry name" value="TYRKINASE"/>
</dbReference>
<evidence type="ECO:0000256" key="1">
    <source>
        <dbReference type="ARBA" id="ARBA00004251"/>
    </source>
</evidence>
<dbReference type="SUPFAM" id="SSF49785">
    <property type="entry name" value="Galactose-binding domain-like"/>
    <property type="match status" value="1"/>
</dbReference>
<sequence>MKTGDFILMFVSFFFIQPITPTEMCVGSALGMESGRIPDSDISASSSYARSVGPEHARVRVEKGGGAWCPRPAIQHNVREWLEVALPSGHGPYLVTASETQGRFGNGQGQEFAEAFIIEYWRHHLGRWVTYKNANSHQILPGNNNPWLAAVQQLDHPLVAERIRFLPYSHHPRTTCMRVEIYGCPWTGGLMGYTTWPKKSGQHLVDWAENLDDISYDGDNRVAGLGQLVDGVITDNRTSINATFFGSSWVGWMNNGSSAADGRVHLFFEFHSAREFTSVTLHLAKEPTAAKANATATGLTACLVHFALDKDNYNVGKAVRPSLDALTSATIQKVTIDLKRRVGRYLQLQLQFNSRWLLMSEVTFHSSEVNITTTTTTGQRQGGDDADAVRFGNEADQSQTDQKDAVDPALEQGPEIAIIDDDGDGDMDIDVDDDSFEESISTVAEDQRTAYIGLVGGVLSIVVLLLATGLVVYLKRRRNRHGKQVAAMLPGGGDGGGCGSDGLNKLSLTPRVGLNDAKQRTTLLSLKQFSHKSNLAPSARDGFYGPVISMAAGESDSDTSSFYHEPYQQQQQQQQQPISVKYSSNSSQKQTNASSRSAAFRPTNHFCSSSSSSADAEYGCLIQKEPLLLTPKGLHCKGLYSNTTANATAMPLPRPPLSAVKLFMADPLNTMSSATTSFAAVPSENYYATTDLILGDRGVLKPLFEENSALMSTSESSSFEGSEDGGGGGGGAAIFTAPPPPPPQPQPHPAPPFPSHVSPYVIPAGSPVDDDLCPPDLGRHQIGLLEKLGENSAGAFGHQPTAVHTALHFAELIDASSFAGRKCVFLRLVRRNGAGAAAATGTDDDLISQVKRLAVLRDPSIAKVVAMATNLSASDDVITLGLMTEYLEGGPLPIYLRQYRLGAADNFDPGVKTISLGGLVYMATQIASGMKYLESLGFVHRDLSARNCLVGKGFTVKISDVAVYRTLFARDYFYIDGRGSLPVRWMAPETLLWEEWSSHSDVWSFGITLWELTGLCQHRPWQSMGETLLLASVIQRYQASVASSSSSSSPETSLNSSTSSSSVDHCPLLPSATLARPAHCPAELYRLMGQCWQQEPASRPTFHDIHAFLQRNNNKHHPL</sequence>
<dbReference type="EMBL" id="JAOYFB010000004">
    <property type="protein sequence ID" value="KAK4012670.1"/>
    <property type="molecule type" value="Genomic_DNA"/>
</dbReference>
<evidence type="ECO:0000256" key="2">
    <source>
        <dbReference type="ARBA" id="ARBA00022475"/>
    </source>
</evidence>
<keyword evidence="11" id="KW-0325">Glycoprotein</keyword>
<feature type="domain" description="F5/8 type C" evidence="16">
    <location>
        <begin position="25"/>
        <end position="184"/>
    </location>
</feature>
<dbReference type="PROSITE" id="PS50022">
    <property type="entry name" value="FA58C_3"/>
    <property type="match status" value="1"/>
</dbReference>
<evidence type="ECO:0000259" key="16">
    <source>
        <dbReference type="PROSITE" id="PS50022"/>
    </source>
</evidence>
<evidence type="ECO:0000256" key="10">
    <source>
        <dbReference type="ARBA" id="ARBA00023170"/>
    </source>
</evidence>
<keyword evidence="2" id="KW-1003">Cell membrane</keyword>
<dbReference type="PROSITE" id="PS00109">
    <property type="entry name" value="PROTEIN_KINASE_TYR"/>
    <property type="match status" value="1"/>
</dbReference>
<proteinExistence type="predicted"/>
<comment type="caution">
    <text evidence="17">The sequence shown here is derived from an EMBL/GenBank/DDBJ whole genome shotgun (WGS) entry which is preliminary data.</text>
</comment>
<dbReference type="Proteomes" id="UP001234178">
    <property type="component" value="Unassembled WGS sequence"/>
</dbReference>
<feature type="domain" description="Protein kinase" evidence="15">
    <location>
        <begin position="785"/>
        <end position="1109"/>
    </location>
</feature>
<organism evidence="17 18">
    <name type="scientific">Daphnia magna</name>
    <dbReference type="NCBI Taxonomy" id="35525"/>
    <lineage>
        <taxon>Eukaryota</taxon>
        <taxon>Metazoa</taxon>
        <taxon>Ecdysozoa</taxon>
        <taxon>Arthropoda</taxon>
        <taxon>Crustacea</taxon>
        <taxon>Branchiopoda</taxon>
        <taxon>Diplostraca</taxon>
        <taxon>Cladocera</taxon>
        <taxon>Anomopoda</taxon>
        <taxon>Daphniidae</taxon>
        <taxon>Daphnia</taxon>
    </lineage>
</organism>
<feature type="region of interest" description="Disordered" evidence="12">
    <location>
        <begin position="1044"/>
        <end position="1064"/>
    </location>
</feature>
<feature type="signal peptide" evidence="14">
    <location>
        <begin position="1"/>
        <end position="21"/>
    </location>
</feature>
<feature type="region of interest" description="Disordered" evidence="12">
    <location>
        <begin position="711"/>
        <end position="757"/>
    </location>
</feature>
<feature type="compositionally biased region" description="Pro residues" evidence="12">
    <location>
        <begin position="737"/>
        <end position="754"/>
    </location>
</feature>
<keyword evidence="10" id="KW-0675">Receptor</keyword>
<dbReference type="InterPro" id="IPR008979">
    <property type="entry name" value="Galactose-bd-like_sf"/>
</dbReference>
<keyword evidence="5" id="KW-0547">Nucleotide-binding</keyword>
<keyword evidence="6" id="KW-0067">ATP-binding</keyword>
<evidence type="ECO:0000256" key="3">
    <source>
        <dbReference type="ARBA" id="ARBA00022692"/>
    </source>
</evidence>
<protein>
    <recommendedName>
        <fullName evidence="19">Discoidin domain-containing receptor 2</fullName>
    </recommendedName>
</protein>
<comment type="subcellular location">
    <subcellularLocation>
        <location evidence="1">Cell membrane</location>
        <topology evidence="1">Single-pass type I membrane protein</topology>
    </subcellularLocation>
</comment>
<dbReference type="SUPFAM" id="SSF56112">
    <property type="entry name" value="Protein kinase-like (PK-like)"/>
    <property type="match status" value="1"/>
</dbReference>
<evidence type="ECO:0000313" key="18">
    <source>
        <dbReference type="Proteomes" id="UP001234178"/>
    </source>
</evidence>
<dbReference type="PROSITE" id="PS01286">
    <property type="entry name" value="FA58C_2"/>
    <property type="match status" value="1"/>
</dbReference>
<dbReference type="PANTHER" id="PTHR24416">
    <property type="entry name" value="TYROSINE-PROTEIN KINASE RECEPTOR"/>
    <property type="match status" value="1"/>
</dbReference>
<evidence type="ECO:0000256" key="4">
    <source>
        <dbReference type="ARBA" id="ARBA00022729"/>
    </source>
</evidence>
<keyword evidence="3 13" id="KW-0812">Transmembrane</keyword>
<dbReference type="Pfam" id="PF07714">
    <property type="entry name" value="PK_Tyr_Ser-Thr"/>
    <property type="match status" value="1"/>
</dbReference>
<dbReference type="Pfam" id="PF00754">
    <property type="entry name" value="F5_F8_type_C"/>
    <property type="match status" value="1"/>
</dbReference>
<feature type="compositionally biased region" description="Polar residues" evidence="12">
    <location>
        <begin position="577"/>
        <end position="597"/>
    </location>
</feature>
<feature type="chain" id="PRO_5047010039" description="Discoidin domain-containing receptor 2" evidence="14">
    <location>
        <begin position="22"/>
        <end position="1119"/>
    </location>
</feature>
<evidence type="ECO:0000256" key="9">
    <source>
        <dbReference type="ARBA" id="ARBA00023157"/>
    </source>
</evidence>
<dbReference type="Pfam" id="PF21114">
    <property type="entry name" value="DDR1-2_DS-like"/>
    <property type="match status" value="1"/>
</dbReference>
<dbReference type="InterPro" id="IPR011009">
    <property type="entry name" value="Kinase-like_dom_sf"/>
</dbReference>
<keyword evidence="7 13" id="KW-1133">Transmembrane helix</keyword>
<keyword evidence="9" id="KW-1015">Disulfide bond</keyword>
<evidence type="ECO:0000256" key="14">
    <source>
        <dbReference type="SAM" id="SignalP"/>
    </source>
</evidence>
<gene>
    <name evidence="17" type="ORF">OUZ56_024904</name>
</gene>
<name>A0ABQ9ZJD3_9CRUS</name>
<feature type="compositionally biased region" description="Low complexity" evidence="12">
    <location>
        <begin position="1044"/>
        <end position="1062"/>
    </location>
</feature>